<accession>A0A0R3R4M1</accession>
<proteinExistence type="predicted"/>
<sequence length="51" mass="6128">MTSTKKDYIIHCFISFKLCDDRCHLKMFSEQKFASECFGTIILLFFFRSHL</sequence>
<protein>
    <submittedName>
        <fullName evidence="1">ZP domain-containing protein</fullName>
    </submittedName>
</protein>
<dbReference type="WBParaSite" id="BTMF_0001496101-mRNA-1">
    <property type="protein sequence ID" value="BTMF_0001496101-mRNA-1"/>
    <property type="gene ID" value="BTMF_0001496101"/>
</dbReference>
<organism evidence="1">
    <name type="scientific">Brugia timori</name>
    <dbReference type="NCBI Taxonomy" id="42155"/>
    <lineage>
        <taxon>Eukaryota</taxon>
        <taxon>Metazoa</taxon>
        <taxon>Ecdysozoa</taxon>
        <taxon>Nematoda</taxon>
        <taxon>Chromadorea</taxon>
        <taxon>Rhabditida</taxon>
        <taxon>Spirurina</taxon>
        <taxon>Spiruromorpha</taxon>
        <taxon>Filarioidea</taxon>
        <taxon>Onchocercidae</taxon>
        <taxon>Brugia</taxon>
    </lineage>
</organism>
<reference evidence="1" key="1">
    <citation type="submission" date="2017-02" db="UniProtKB">
        <authorList>
            <consortium name="WormBaseParasite"/>
        </authorList>
    </citation>
    <scope>IDENTIFICATION</scope>
</reference>
<name>A0A0R3R4M1_9BILA</name>
<dbReference type="AlphaFoldDB" id="A0A0R3R4M1"/>
<evidence type="ECO:0000313" key="1">
    <source>
        <dbReference type="WBParaSite" id="BTMF_0001496101-mRNA-1"/>
    </source>
</evidence>